<keyword evidence="3" id="KW-1185">Reference proteome</keyword>
<comment type="caution">
    <text evidence="2">The sequence shown here is derived from an EMBL/GenBank/DDBJ whole genome shotgun (WGS) entry which is preliminary data.</text>
</comment>
<dbReference type="EMBL" id="JBHLWN010000085">
    <property type="protein sequence ID" value="MFC0215199.1"/>
    <property type="molecule type" value="Genomic_DNA"/>
</dbReference>
<keyword evidence="1" id="KW-0732">Signal</keyword>
<evidence type="ECO:0000256" key="1">
    <source>
        <dbReference type="SAM" id="SignalP"/>
    </source>
</evidence>
<organism evidence="2 3">
    <name type="scientific">Paenibacillus chartarius</name>
    <dbReference type="NCBI Taxonomy" id="747481"/>
    <lineage>
        <taxon>Bacteria</taxon>
        <taxon>Bacillati</taxon>
        <taxon>Bacillota</taxon>
        <taxon>Bacilli</taxon>
        <taxon>Bacillales</taxon>
        <taxon>Paenibacillaceae</taxon>
        <taxon>Paenibacillus</taxon>
    </lineage>
</organism>
<name>A0ABV6DRD1_9BACL</name>
<feature type="chain" id="PRO_5045612300" description="Copper amine oxidase-like N-terminal domain-containing protein" evidence="1">
    <location>
        <begin position="24"/>
        <end position="187"/>
    </location>
</feature>
<evidence type="ECO:0000313" key="2">
    <source>
        <dbReference type="EMBL" id="MFC0215199.1"/>
    </source>
</evidence>
<gene>
    <name evidence="2" type="ORF">ACFFK0_22665</name>
</gene>
<accession>A0ABV6DRD1</accession>
<evidence type="ECO:0000313" key="3">
    <source>
        <dbReference type="Proteomes" id="UP001589776"/>
    </source>
</evidence>
<dbReference type="Proteomes" id="UP001589776">
    <property type="component" value="Unassembled WGS sequence"/>
</dbReference>
<sequence length="187" mass="21078">MKNWKAWVAASSLTLALMVPVQGHSFAEQSDMMAAKIDYSKLEVRTVEGMELVPLRQAAEMLGFSVEWNGMERSITLSRSKMGMEESGMAGKEMMEESMMGKEMMENGMMENGMMENGMMEKEMMENDVDENDMMEKYTVKITIGSKTALVSMTERMLENVPVLLDHTTYVTKPFVESFLAGAPMMN</sequence>
<reference evidence="2 3" key="1">
    <citation type="submission" date="2024-09" db="EMBL/GenBank/DDBJ databases">
        <authorList>
            <person name="Sun Q."/>
            <person name="Mori K."/>
        </authorList>
    </citation>
    <scope>NUCLEOTIDE SEQUENCE [LARGE SCALE GENOMIC DNA]</scope>
    <source>
        <strain evidence="2 3">CCM 7759</strain>
    </source>
</reference>
<protein>
    <recommendedName>
        <fullName evidence="4">Copper amine oxidase-like N-terminal domain-containing protein</fullName>
    </recommendedName>
</protein>
<dbReference type="RefSeq" id="WP_377472645.1">
    <property type="nucleotide sequence ID" value="NZ_JBHLWN010000085.1"/>
</dbReference>
<evidence type="ECO:0008006" key="4">
    <source>
        <dbReference type="Google" id="ProtNLM"/>
    </source>
</evidence>
<feature type="signal peptide" evidence="1">
    <location>
        <begin position="1"/>
        <end position="23"/>
    </location>
</feature>
<proteinExistence type="predicted"/>